<dbReference type="EC" id="2.3.1.47" evidence="2"/>
<proteinExistence type="predicted"/>
<evidence type="ECO:0000256" key="3">
    <source>
        <dbReference type="ARBA" id="ARBA00022679"/>
    </source>
</evidence>
<dbReference type="GO" id="GO:0008483">
    <property type="term" value="F:transaminase activity"/>
    <property type="evidence" value="ECO:0007669"/>
    <property type="project" value="UniProtKB-KW"/>
</dbReference>
<sequence>MSGRKTIEPTHRYRNNDKAVGVGNAFWDLSERNGLAGIVAELDDGRPGVLHTEDGHEFTNFTCCSYLDLDSHPEVIEGAVAALRRFGVLDHCIPRSRVQIPALLELEASLGELFGSDVVAAISAGVASAGLLPLIASGHLGNGVRPLMVFDKNCHVSMAGAKPACADETEVVSCGHHDLTFLQDMCKRYERVAYVVDGSDSLGGYAPVRELAELQEKYGLLVYYDDSHSLSAYGERGIGYVRTHCPVLDERTITVATLNKAFGTSGAVILLDGYPKDALRVVERFAGALSYSQPMNTAAVGASLASAEIHRTEELTELQGRLRANIALFDSHIKTEQTGTTFPIRLVPMSDETVIEAGRRVYRAGFHVSPVFFPIVPRGTAGLRVMLRAGQTEEQIRGLCAALVEVGVPQAAPVSEQASVPEQTSVPEQASVSVEGAR</sequence>
<dbReference type="InterPro" id="IPR015424">
    <property type="entry name" value="PyrdxlP-dep_Trfase"/>
</dbReference>
<keyword evidence="3" id="KW-0808">Transferase</keyword>
<protein>
    <recommendedName>
        <fullName evidence="2">8-amino-7-oxononanoate synthase</fullName>
        <ecNumber evidence="2">2.3.1.47</ecNumber>
    </recommendedName>
</protein>
<evidence type="ECO:0000256" key="4">
    <source>
        <dbReference type="ARBA" id="ARBA00047715"/>
    </source>
</evidence>
<dbReference type="RefSeq" id="WP_358640587.1">
    <property type="nucleotide sequence ID" value="NZ_JBFAEV010000017.1"/>
</dbReference>
<reference evidence="7 8" key="1">
    <citation type="submission" date="2024-11" db="EMBL/GenBank/DDBJ databases">
        <title>The Natural Products Discovery Center: Release of the First 8490 Sequenced Strains for Exploring Actinobacteria Biosynthetic Diversity.</title>
        <authorList>
            <person name="Kalkreuter E."/>
            <person name="Kautsar S.A."/>
            <person name="Yang D."/>
            <person name="Bader C.D."/>
            <person name="Teijaro C.N."/>
            <person name="Fluegel L."/>
            <person name="Davis C.M."/>
            <person name="Simpson J.R."/>
            <person name="Lauterbach L."/>
            <person name="Steele A.D."/>
            <person name="Gui C."/>
            <person name="Meng S."/>
            <person name="Li G."/>
            <person name="Viehrig K."/>
            <person name="Ye F."/>
            <person name="Su P."/>
            <person name="Kiefer A.F."/>
            <person name="Nichols A."/>
            <person name="Cepeda A.J."/>
            <person name="Yan W."/>
            <person name="Fan B."/>
            <person name="Jiang Y."/>
            <person name="Adhikari A."/>
            <person name="Zheng C.-J."/>
            <person name="Schuster L."/>
            <person name="Cowan T.M."/>
            <person name="Smanski M.J."/>
            <person name="Chevrette M.G."/>
            <person name="De Carvalho L.P.S."/>
            <person name="Shen B."/>
        </authorList>
    </citation>
    <scope>NUCLEOTIDE SEQUENCE [LARGE SCALE GENOMIC DNA]</scope>
    <source>
        <strain evidence="7 8">NPDC020863</strain>
    </source>
</reference>
<dbReference type="Gene3D" id="3.90.1150.10">
    <property type="entry name" value="Aspartate Aminotransferase, domain 1"/>
    <property type="match status" value="1"/>
</dbReference>
<comment type="catalytic activity">
    <reaction evidence="4">
        <text>6-carboxyhexanoyl-[ACP] + L-alanine + H(+) = (8S)-8-amino-7-oxononanoate + holo-[ACP] + CO2</text>
        <dbReference type="Rhea" id="RHEA:42288"/>
        <dbReference type="Rhea" id="RHEA-COMP:9685"/>
        <dbReference type="Rhea" id="RHEA-COMP:9955"/>
        <dbReference type="ChEBI" id="CHEBI:15378"/>
        <dbReference type="ChEBI" id="CHEBI:16526"/>
        <dbReference type="ChEBI" id="CHEBI:57972"/>
        <dbReference type="ChEBI" id="CHEBI:64479"/>
        <dbReference type="ChEBI" id="CHEBI:78846"/>
        <dbReference type="ChEBI" id="CHEBI:149468"/>
        <dbReference type="EC" id="2.3.1.47"/>
    </reaction>
</comment>
<comment type="caution">
    <text evidence="7">The sequence shown here is derived from an EMBL/GenBank/DDBJ whole genome shotgun (WGS) entry which is preliminary data.</text>
</comment>
<keyword evidence="8" id="KW-1185">Reference proteome</keyword>
<dbReference type="Pfam" id="PF00155">
    <property type="entry name" value="Aminotran_1_2"/>
    <property type="match status" value="1"/>
</dbReference>
<evidence type="ECO:0000313" key="8">
    <source>
        <dbReference type="Proteomes" id="UP001620295"/>
    </source>
</evidence>
<accession>A0ABW8LLG5</accession>
<dbReference type="SUPFAM" id="SSF53383">
    <property type="entry name" value="PLP-dependent transferases"/>
    <property type="match status" value="1"/>
</dbReference>
<dbReference type="NCBIfam" id="NF005697">
    <property type="entry name" value="PRK07505.1"/>
    <property type="match status" value="1"/>
</dbReference>
<dbReference type="InterPro" id="IPR004839">
    <property type="entry name" value="Aminotransferase_I/II_large"/>
</dbReference>
<dbReference type="InterPro" id="IPR015422">
    <property type="entry name" value="PyrdxlP-dep_Trfase_small"/>
</dbReference>
<evidence type="ECO:0000256" key="2">
    <source>
        <dbReference type="ARBA" id="ARBA00013187"/>
    </source>
</evidence>
<comment type="cofactor">
    <cofactor evidence="1">
        <name>pyridoxal 5'-phosphate</name>
        <dbReference type="ChEBI" id="CHEBI:597326"/>
    </cofactor>
</comment>
<dbReference type="Proteomes" id="UP001620295">
    <property type="component" value="Unassembled WGS sequence"/>
</dbReference>
<name>A0ABW8LLG5_9ACTN</name>
<dbReference type="InterPro" id="IPR050087">
    <property type="entry name" value="AON_synthase_class-II"/>
</dbReference>
<keyword evidence="7" id="KW-0032">Aminotransferase</keyword>
<evidence type="ECO:0000256" key="1">
    <source>
        <dbReference type="ARBA" id="ARBA00001933"/>
    </source>
</evidence>
<feature type="domain" description="Aminotransferase class I/classII large" evidence="6">
    <location>
        <begin position="208"/>
        <end position="403"/>
    </location>
</feature>
<dbReference type="Gene3D" id="3.40.640.10">
    <property type="entry name" value="Type I PLP-dependent aspartate aminotransferase-like (Major domain)"/>
    <property type="match status" value="1"/>
</dbReference>
<dbReference type="EMBL" id="JBJDQH010000004">
    <property type="protein sequence ID" value="MFK4265824.1"/>
    <property type="molecule type" value="Genomic_DNA"/>
</dbReference>
<evidence type="ECO:0000256" key="5">
    <source>
        <dbReference type="SAM" id="MobiDB-lite"/>
    </source>
</evidence>
<feature type="region of interest" description="Disordered" evidence="5">
    <location>
        <begin position="415"/>
        <end position="438"/>
    </location>
</feature>
<gene>
    <name evidence="7" type="ORF">ACI2L5_12880</name>
</gene>
<feature type="compositionally biased region" description="Polar residues" evidence="5">
    <location>
        <begin position="416"/>
        <end position="432"/>
    </location>
</feature>
<dbReference type="PANTHER" id="PTHR13693">
    <property type="entry name" value="CLASS II AMINOTRANSFERASE/8-AMINO-7-OXONONANOATE SYNTHASE"/>
    <property type="match status" value="1"/>
</dbReference>
<organism evidence="7 8">
    <name type="scientific">Streptomyces milbemycinicus</name>
    <dbReference type="NCBI Taxonomy" id="476552"/>
    <lineage>
        <taxon>Bacteria</taxon>
        <taxon>Bacillati</taxon>
        <taxon>Actinomycetota</taxon>
        <taxon>Actinomycetes</taxon>
        <taxon>Kitasatosporales</taxon>
        <taxon>Streptomycetaceae</taxon>
        <taxon>Streptomyces</taxon>
    </lineage>
</organism>
<evidence type="ECO:0000259" key="6">
    <source>
        <dbReference type="Pfam" id="PF00155"/>
    </source>
</evidence>
<evidence type="ECO:0000313" key="7">
    <source>
        <dbReference type="EMBL" id="MFK4265824.1"/>
    </source>
</evidence>
<dbReference type="InterPro" id="IPR015421">
    <property type="entry name" value="PyrdxlP-dep_Trfase_major"/>
</dbReference>